<evidence type="ECO:0000256" key="1">
    <source>
        <dbReference type="SAM" id="Coils"/>
    </source>
</evidence>
<dbReference type="GO" id="GO:0060271">
    <property type="term" value="P:cilium assembly"/>
    <property type="evidence" value="ECO:0007669"/>
    <property type="project" value="InterPro"/>
</dbReference>
<comment type="caution">
    <text evidence="3">The sequence shown here is derived from an EMBL/GenBank/DDBJ whole genome shotgun (WGS) entry which is preliminary data.</text>
</comment>
<dbReference type="GO" id="GO:0036064">
    <property type="term" value="C:ciliary basal body"/>
    <property type="evidence" value="ECO:0007669"/>
    <property type="project" value="TreeGrafter"/>
</dbReference>
<protein>
    <submittedName>
        <fullName evidence="3">Fas-binding factor 1</fullName>
    </submittedName>
</protein>
<dbReference type="Proteomes" id="UP001249851">
    <property type="component" value="Unassembled WGS sequence"/>
</dbReference>
<evidence type="ECO:0000259" key="2">
    <source>
        <dbReference type="Pfam" id="PF21007"/>
    </source>
</evidence>
<accession>A0AAD9R213</accession>
<evidence type="ECO:0000313" key="3">
    <source>
        <dbReference type="EMBL" id="KAK2571663.1"/>
    </source>
</evidence>
<dbReference type="PANTHER" id="PTHR33689">
    <property type="entry name" value="FAS-BINDING FACTOR 1"/>
    <property type="match status" value="1"/>
</dbReference>
<organism evidence="3 4">
    <name type="scientific">Acropora cervicornis</name>
    <name type="common">Staghorn coral</name>
    <dbReference type="NCBI Taxonomy" id="6130"/>
    <lineage>
        <taxon>Eukaryota</taxon>
        <taxon>Metazoa</taxon>
        <taxon>Cnidaria</taxon>
        <taxon>Anthozoa</taxon>
        <taxon>Hexacorallia</taxon>
        <taxon>Scleractinia</taxon>
        <taxon>Astrocoeniina</taxon>
        <taxon>Acroporidae</taxon>
        <taxon>Acropora</taxon>
    </lineage>
</organism>
<keyword evidence="1" id="KW-0175">Coiled coil</keyword>
<reference evidence="3" key="2">
    <citation type="journal article" date="2023" name="Science">
        <title>Genomic signatures of disease resistance in endangered staghorn corals.</title>
        <authorList>
            <person name="Vollmer S.V."/>
            <person name="Selwyn J.D."/>
            <person name="Despard B.A."/>
            <person name="Roesel C.L."/>
        </authorList>
    </citation>
    <scope>NUCLEOTIDE SEQUENCE</scope>
    <source>
        <strain evidence="3">K2</strain>
    </source>
</reference>
<sequence length="322" mass="37299">MEQLRQEHEDEIAQLRRLKEQEVSAATSAHAHTKSLQSLMDQVLSSTREVSTLRQKIEVTHKSGLEERELSTRARDEYLKQMQERLLRQQSENDEERARLQGLVAKMELHMREQTRQVDQERWRMSQEESRLRALQAALEDERRITMEQLSLQRAEVERARDDLVREQRTTMSQIQEERRTMATERAQLSSAHKDLISREKLKTETSVQAESDLSVTAIRIKEDAVALSVREAQLKQGEEKLKREKQEFERRRCGFDDERDRIGKLGLEVQKRSREIEELCLVRSCVLTKGAGLTLFTNLAWVSLLGSCSSTGRGRAGVGTS</sequence>
<dbReference type="InterPro" id="IPR049390">
    <property type="entry name" value="FBF1_C"/>
</dbReference>
<dbReference type="PANTHER" id="PTHR33689:SF1">
    <property type="entry name" value="FAS-BINDING FACTOR 1"/>
    <property type="match status" value="1"/>
</dbReference>
<dbReference type="GO" id="GO:0005814">
    <property type="term" value="C:centriole"/>
    <property type="evidence" value="ECO:0007669"/>
    <property type="project" value="TreeGrafter"/>
</dbReference>
<dbReference type="InterPro" id="IPR033561">
    <property type="entry name" value="FBF1"/>
</dbReference>
<gene>
    <name evidence="3" type="ORF">P5673_003032</name>
</gene>
<name>A0AAD9R213_ACRCE</name>
<feature type="domain" description="Fas-binding factor 1 C-terminal" evidence="2">
    <location>
        <begin position="2"/>
        <end position="283"/>
    </location>
</feature>
<feature type="coiled-coil region" evidence="1">
    <location>
        <begin position="125"/>
        <end position="170"/>
    </location>
</feature>
<keyword evidence="4" id="KW-1185">Reference proteome</keyword>
<dbReference type="AlphaFoldDB" id="A0AAD9R213"/>
<proteinExistence type="predicted"/>
<dbReference type="GO" id="GO:0090162">
    <property type="term" value="P:establishment of epithelial cell polarity"/>
    <property type="evidence" value="ECO:0007669"/>
    <property type="project" value="InterPro"/>
</dbReference>
<dbReference type="GO" id="GO:0097539">
    <property type="term" value="C:ciliary transition fiber"/>
    <property type="evidence" value="ECO:0007669"/>
    <property type="project" value="InterPro"/>
</dbReference>
<dbReference type="Pfam" id="PF21007">
    <property type="entry name" value="FBF1"/>
    <property type="match status" value="1"/>
</dbReference>
<dbReference type="EMBL" id="JARQWQ010000005">
    <property type="protein sequence ID" value="KAK2571663.1"/>
    <property type="molecule type" value="Genomic_DNA"/>
</dbReference>
<evidence type="ECO:0000313" key="4">
    <source>
        <dbReference type="Proteomes" id="UP001249851"/>
    </source>
</evidence>
<reference evidence="3" key="1">
    <citation type="journal article" date="2023" name="G3 (Bethesda)">
        <title>Whole genome assembly and annotation of the endangered Caribbean coral Acropora cervicornis.</title>
        <authorList>
            <person name="Selwyn J.D."/>
            <person name="Vollmer S.V."/>
        </authorList>
    </citation>
    <scope>NUCLEOTIDE SEQUENCE</scope>
    <source>
        <strain evidence="3">K2</strain>
    </source>
</reference>